<accession>A0A1G4IBL7</accession>
<organism evidence="5 6">
    <name type="scientific">Trypanosoma equiperdum</name>
    <dbReference type="NCBI Taxonomy" id="5694"/>
    <lineage>
        <taxon>Eukaryota</taxon>
        <taxon>Discoba</taxon>
        <taxon>Euglenozoa</taxon>
        <taxon>Kinetoplastea</taxon>
        <taxon>Metakinetoplastina</taxon>
        <taxon>Trypanosomatida</taxon>
        <taxon>Trypanosomatidae</taxon>
        <taxon>Trypanosoma</taxon>
    </lineage>
</organism>
<dbReference type="PROSITE" id="PS50088">
    <property type="entry name" value="ANK_REPEAT"/>
    <property type="match status" value="2"/>
</dbReference>
<feature type="repeat" description="ANK" evidence="3">
    <location>
        <begin position="95"/>
        <end position="127"/>
    </location>
</feature>
<evidence type="ECO:0000313" key="6">
    <source>
        <dbReference type="Proteomes" id="UP000195570"/>
    </source>
</evidence>
<keyword evidence="1" id="KW-0677">Repeat</keyword>
<dbReference type="AlphaFoldDB" id="A0A1G4IBL7"/>
<keyword evidence="6" id="KW-1185">Reference proteome</keyword>
<proteinExistence type="predicted"/>
<evidence type="ECO:0000313" key="5">
    <source>
        <dbReference type="EMBL" id="SCU69598.1"/>
    </source>
</evidence>
<dbReference type="InterPro" id="IPR002110">
    <property type="entry name" value="Ankyrin_rpt"/>
</dbReference>
<dbReference type="RefSeq" id="XP_067080545.1">
    <property type="nucleotide sequence ID" value="XM_067224444.1"/>
</dbReference>
<sequence length="527" mass="59582">MNGIEINERDAPIIWKEKAVGVVCRNFDEDMQNAVRTLKTGDEQSVERMLRSYNNVNWKSSDGNTLLHWAATLGHMCAVRLLLDAGANCDSPNVVGATPLHCAAFGGSVAVIDELLLRGANAMAKNRKGHTMFDFLKDLWGGDLYKRYEGLERLLTALSGSCYDLPSPVTKPGEPPEGTLASQRSFRGKIASCFLQNMHERQSVPFENFQYEERDEDNDDGLLQKYHLLEVKELLMDESAKRNELVREHLTWAVDVMTQLRNLAYPVRCVEEVVEVLAKKDSPEGDRWLLLRAKGGSEGSEVWVRLKDLCECYPTRTDEQGHIPSLRHSPAPTNLTKRCHAYNQSNVDVYRNSVVQRVMRLLKDASARSLRYQRKPFSNSLPRFLEVSEDESERVLRRVVSSPWHSQTPKSDRGSDASFSTGVRSVKESVMKSRRNSGIVSAGRDLWGGVSQSPKSVLHSFSPSISPVCREKFDLSTRSYDPFRAPDYCAPTESSRQRAGDGGKIERLRRIYASQYLKRRFDISKKS</sequence>
<dbReference type="VEuPathDB" id="TriTrypDB:TEOVI_000116400"/>
<evidence type="ECO:0000256" key="3">
    <source>
        <dbReference type="PROSITE-ProRule" id="PRU00023"/>
    </source>
</evidence>
<dbReference type="Pfam" id="PF12796">
    <property type="entry name" value="Ank_2"/>
    <property type="match status" value="1"/>
</dbReference>
<feature type="region of interest" description="Disordered" evidence="4">
    <location>
        <begin position="399"/>
        <end position="430"/>
    </location>
</feature>
<dbReference type="Gene3D" id="1.25.40.20">
    <property type="entry name" value="Ankyrin repeat-containing domain"/>
    <property type="match status" value="1"/>
</dbReference>
<dbReference type="EMBL" id="CZPT02001255">
    <property type="protein sequence ID" value="SCU69598.1"/>
    <property type="molecule type" value="Genomic_DNA"/>
</dbReference>
<keyword evidence="2 3" id="KW-0040">ANK repeat</keyword>
<dbReference type="InterPro" id="IPR036770">
    <property type="entry name" value="Ankyrin_rpt-contain_sf"/>
</dbReference>
<reference evidence="5" key="1">
    <citation type="submission" date="2016-09" db="EMBL/GenBank/DDBJ databases">
        <authorList>
            <person name="Hebert L."/>
            <person name="Moumen B."/>
        </authorList>
    </citation>
    <scope>NUCLEOTIDE SEQUENCE [LARGE SCALE GENOMIC DNA]</scope>
    <source>
        <strain evidence="5">OVI</strain>
    </source>
</reference>
<evidence type="ECO:0000256" key="1">
    <source>
        <dbReference type="ARBA" id="ARBA00022737"/>
    </source>
</evidence>
<gene>
    <name evidence="5" type="ORF">TEOVI_000116400</name>
</gene>
<dbReference type="GeneID" id="92375104"/>
<dbReference type="Proteomes" id="UP000195570">
    <property type="component" value="Unassembled WGS sequence"/>
</dbReference>
<dbReference type="PANTHER" id="PTHR24171">
    <property type="entry name" value="ANKYRIN REPEAT DOMAIN-CONTAINING PROTEIN 39-RELATED"/>
    <property type="match status" value="1"/>
</dbReference>
<dbReference type="PROSITE" id="PS50297">
    <property type="entry name" value="ANK_REP_REGION"/>
    <property type="match status" value="2"/>
</dbReference>
<name>A0A1G4IBL7_TRYEQ</name>
<feature type="repeat" description="ANK" evidence="3">
    <location>
        <begin position="62"/>
        <end position="94"/>
    </location>
</feature>
<dbReference type="SMART" id="SM00248">
    <property type="entry name" value="ANK"/>
    <property type="match status" value="2"/>
</dbReference>
<protein>
    <submittedName>
        <fullName evidence="5">Ankyrin repeats (3 copies), putative</fullName>
    </submittedName>
</protein>
<dbReference type="SUPFAM" id="SSF48403">
    <property type="entry name" value="Ankyrin repeat"/>
    <property type="match status" value="1"/>
</dbReference>
<evidence type="ECO:0000256" key="4">
    <source>
        <dbReference type="SAM" id="MobiDB-lite"/>
    </source>
</evidence>
<comment type="caution">
    <text evidence="5">The sequence shown here is derived from an EMBL/GenBank/DDBJ whole genome shotgun (WGS) entry which is preliminary data.</text>
</comment>
<evidence type="ECO:0000256" key="2">
    <source>
        <dbReference type="ARBA" id="ARBA00023043"/>
    </source>
</evidence>